<dbReference type="EMBL" id="WEGJ01000033">
    <property type="protein sequence ID" value="MQY15441.1"/>
    <property type="molecule type" value="Genomic_DNA"/>
</dbReference>
<evidence type="ECO:0000313" key="2">
    <source>
        <dbReference type="Proteomes" id="UP000466345"/>
    </source>
</evidence>
<organism evidence="1 2">
    <name type="scientific">Streptomyces smaragdinus</name>
    <dbReference type="NCBI Taxonomy" id="2585196"/>
    <lineage>
        <taxon>Bacteria</taxon>
        <taxon>Bacillati</taxon>
        <taxon>Actinomycetota</taxon>
        <taxon>Actinomycetes</taxon>
        <taxon>Kitasatosporales</taxon>
        <taxon>Streptomycetaceae</taxon>
        <taxon>Streptomyces</taxon>
    </lineage>
</organism>
<evidence type="ECO:0000313" key="1">
    <source>
        <dbReference type="EMBL" id="MQY15441.1"/>
    </source>
</evidence>
<comment type="caution">
    <text evidence="1">The sequence shown here is derived from an EMBL/GenBank/DDBJ whole genome shotgun (WGS) entry which is preliminary data.</text>
</comment>
<accession>A0A7K0CPV7</accession>
<name>A0A7K0CPV7_9ACTN</name>
<keyword evidence="2" id="KW-1185">Reference proteome</keyword>
<sequence length="100" mass="10609">MWMSGLRDGSELETPALAAHLRLGDFERAESHAHRSLTLLGPRMQRDRANNTAQLAQGEAETAAVTAMQVNGGHPRVVRMLRGFGAALHATAPGSPGARA</sequence>
<reference evidence="1 2" key="1">
    <citation type="submission" date="2019-10" db="EMBL/GenBank/DDBJ databases">
        <title>Streptomyces smaragdinus sp. nov. and Streptomyces fabii sp. nov., isolated from the gut of fungus growing-termite Macrotermes natalensis.</title>
        <authorList>
            <person name="Schwitalla J."/>
            <person name="Benndorf R."/>
            <person name="Martin K."/>
            <person name="De Beer W."/>
            <person name="Kaster A.-K."/>
            <person name="Vollmers J."/>
            <person name="Poulsen M."/>
            <person name="Beemelmanns C."/>
        </authorList>
    </citation>
    <scope>NUCLEOTIDE SEQUENCE [LARGE SCALE GENOMIC DNA]</scope>
    <source>
        <strain evidence="1 2">RB5</strain>
    </source>
</reference>
<proteinExistence type="predicted"/>
<gene>
    <name evidence="1" type="ORF">SRB5_56230</name>
</gene>
<protein>
    <recommendedName>
        <fullName evidence="3">Tetratricopeptide repeat protein</fullName>
    </recommendedName>
</protein>
<evidence type="ECO:0008006" key="3">
    <source>
        <dbReference type="Google" id="ProtNLM"/>
    </source>
</evidence>
<dbReference type="Proteomes" id="UP000466345">
    <property type="component" value="Unassembled WGS sequence"/>
</dbReference>
<dbReference type="AlphaFoldDB" id="A0A7K0CPV7"/>